<dbReference type="PANTHER" id="PTHR43283">
    <property type="entry name" value="BETA-LACTAMASE-RELATED"/>
    <property type="match status" value="1"/>
</dbReference>
<dbReference type="EMBL" id="QFRI01000001">
    <property type="protein sequence ID" value="PWH83329.1"/>
    <property type="molecule type" value="Genomic_DNA"/>
</dbReference>
<feature type="signal peptide" evidence="1">
    <location>
        <begin position="1"/>
        <end position="29"/>
    </location>
</feature>
<dbReference type="Proteomes" id="UP000245375">
    <property type="component" value="Unassembled WGS sequence"/>
</dbReference>
<protein>
    <submittedName>
        <fullName evidence="3">Serine hydrolase</fullName>
    </submittedName>
</protein>
<comment type="caution">
    <text evidence="3">The sequence shown here is derived from an EMBL/GenBank/DDBJ whole genome shotgun (WGS) entry which is preliminary data.</text>
</comment>
<evidence type="ECO:0000259" key="2">
    <source>
        <dbReference type="Pfam" id="PF00144"/>
    </source>
</evidence>
<evidence type="ECO:0000313" key="3">
    <source>
        <dbReference type="EMBL" id="PWH83329.1"/>
    </source>
</evidence>
<dbReference type="InterPro" id="IPR012338">
    <property type="entry name" value="Beta-lactam/transpept-like"/>
</dbReference>
<dbReference type="InterPro" id="IPR050789">
    <property type="entry name" value="Diverse_Enzym_Activities"/>
</dbReference>
<dbReference type="SUPFAM" id="SSF56601">
    <property type="entry name" value="beta-lactamase/transpeptidase-like"/>
    <property type="match status" value="1"/>
</dbReference>
<feature type="chain" id="PRO_5015408456" evidence="1">
    <location>
        <begin position="30"/>
        <end position="363"/>
    </location>
</feature>
<gene>
    <name evidence="3" type="ORF">DIS18_01890</name>
</gene>
<dbReference type="AlphaFoldDB" id="A0A2U2X6B7"/>
<dbReference type="GO" id="GO:0016787">
    <property type="term" value="F:hydrolase activity"/>
    <property type="evidence" value="ECO:0007669"/>
    <property type="project" value="UniProtKB-KW"/>
</dbReference>
<reference evidence="4" key="3">
    <citation type="submission" date="2018-05" db="EMBL/GenBank/DDBJ databases">
        <authorList>
            <person name="Lu D."/>
        </authorList>
    </citation>
    <scope>NUCLEOTIDE SEQUENCE [LARGE SCALE GENOMIC DNA]</scope>
    <source>
        <strain evidence="4">ZY111</strain>
    </source>
</reference>
<keyword evidence="1" id="KW-0732">Signal</keyword>
<dbReference type="PROSITE" id="PS51257">
    <property type="entry name" value="PROKAR_LIPOPROTEIN"/>
    <property type="match status" value="1"/>
</dbReference>
<reference evidence="4" key="1">
    <citation type="submission" date="2018-05" db="EMBL/GenBank/DDBJ databases">
        <title>Algibacter marinivivus sp. nov., isolated from sample around a algae.</title>
        <authorList>
            <person name="Lu D."/>
        </authorList>
    </citation>
    <scope>NUCLEOTIDE SEQUENCE [LARGE SCALE GENOMIC DNA]</scope>
    <source>
        <strain evidence="4">ZY111</strain>
    </source>
</reference>
<dbReference type="OrthoDB" id="9773047at2"/>
<evidence type="ECO:0000313" key="4">
    <source>
        <dbReference type="Proteomes" id="UP000245375"/>
    </source>
</evidence>
<dbReference type="Gene3D" id="3.40.710.10">
    <property type="entry name" value="DD-peptidase/beta-lactamase superfamily"/>
    <property type="match status" value="1"/>
</dbReference>
<name>A0A2U2X6B7_9FLAO</name>
<keyword evidence="4" id="KW-1185">Reference proteome</keyword>
<keyword evidence="3" id="KW-0378">Hydrolase</keyword>
<organism evidence="3 4">
    <name type="scientific">Algibacter marinivivus</name>
    <dbReference type="NCBI Taxonomy" id="2100723"/>
    <lineage>
        <taxon>Bacteria</taxon>
        <taxon>Pseudomonadati</taxon>
        <taxon>Bacteroidota</taxon>
        <taxon>Flavobacteriia</taxon>
        <taxon>Flavobacteriales</taxon>
        <taxon>Flavobacteriaceae</taxon>
        <taxon>Algibacter</taxon>
    </lineage>
</organism>
<evidence type="ECO:0000256" key="1">
    <source>
        <dbReference type="SAM" id="SignalP"/>
    </source>
</evidence>
<dbReference type="PANTHER" id="PTHR43283:SF7">
    <property type="entry name" value="BETA-LACTAMASE-RELATED DOMAIN-CONTAINING PROTEIN"/>
    <property type="match status" value="1"/>
</dbReference>
<reference evidence="3 4" key="2">
    <citation type="submission" date="2018-05" db="EMBL/GenBank/DDBJ databases">
        <title>Algibacter marinivivus sp. nov., isolated from sample around a algae.</title>
        <authorList>
            <person name="Zhong X."/>
        </authorList>
    </citation>
    <scope>NUCLEOTIDE SEQUENCE [LARGE SCALE GENOMIC DNA]</scope>
    <source>
        <strain evidence="3 4">ZY111</strain>
    </source>
</reference>
<dbReference type="Pfam" id="PF00144">
    <property type="entry name" value="Beta-lactamase"/>
    <property type="match status" value="1"/>
</dbReference>
<dbReference type="InterPro" id="IPR001466">
    <property type="entry name" value="Beta-lactam-related"/>
</dbReference>
<feature type="domain" description="Beta-lactamase-related" evidence="2">
    <location>
        <begin position="70"/>
        <end position="341"/>
    </location>
</feature>
<proteinExistence type="predicted"/>
<accession>A0A2U2X6B7</accession>
<sequence>MTINNMKNNKIALFVILLSSILLSCSSKAQIYPDKNWSSNQNPEAKGWVEPEYSIFNRYVIDSTNITGLVIIHKGEIVFEYGDIEENSYIASCRKSILAMLFGKYVENGTIDLNKTLKALEINDVSKLLPIEKKAKIKDLISARSGVYLNGSNGGDFRRYAPKRGTIEPGSYWLYNNWDFNLAGYIFEKETNSNIYDEIESQLAIPLQMEDWDKTLQRKNGNLEVSKFPAYHMWFSTRDMARIGLLMLRKGKWNNKQIIPEKWVDEIITQRTSYKEAQKNVPVLKEDGIDLGYGYMWWLIENTDDYRLKNAYSAQGALGQNITVYPEIDVVLAYKTKSDYRRRNSIQTQMKVMKKAIEIYNPN</sequence>